<dbReference type="AlphaFoldDB" id="W6M154"/>
<name>W6M154_9GAMM</name>
<evidence type="ECO:0000259" key="1">
    <source>
        <dbReference type="Pfam" id="PF00535"/>
    </source>
</evidence>
<evidence type="ECO:0000313" key="2">
    <source>
        <dbReference type="EMBL" id="CDI01142.1"/>
    </source>
</evidence>
<dbReference type="Gene3D" id="3.90.550.10">
    <property type="entry name" value="Spore Coat Polysaccharide Biosynthesis Protein SpsA, Chain A"/>
    <property type="match status" value="1"/>
</dbReference>
<dbReference type="Proteomes" id="UP000035760">
    <property type="component" value="Unassembled WGS sequence"/>
</dbReference>
<dbReference type="PANTHER" id="PTHR22916:SF3">
    <property type="entry name" value="UDP-GLCNAC:BETAGAL BETA-1,3-N-ACETYLGLUCOSAMINYLTRANSFERASE-LIKE PROTEIN 1"/>
    <property type="match status" value="1"/>
</dbReference>
<dbReference type="STRING" id="1400863.BN873_1090001"/>
<accession>W6M154</accession>
<dbReference type="RefSeq" id="WP_082161034.1">
    <property type="nucleotide sequence ID" value="NZ_CBTJ020000012.1"/>
</dbReference>
<keyword evidence="3" id="KW-1185">Reference proteome</keyword>
<gene>
    <name evidence="2" type="ORF">BN873_1090001</name>
</gene>
<dbReference type="InterPro" id="IPR029044">
    <property type="entry name" value="Nucleotide-diphossugar_trans"/>
</dbReference>
<dbReference type="PANTHER" id="PTHR22916">
    <property type="entry name" value="GLYCOSYLTRANSFERASE"/>
    <property type="match status" value="1"/>
</dbReference>
<dbReference type="InterPro" id="IPR001173">
    <property type="entry name" value="Glyco_trans_2-like"/>
</dbReference>
<keyword evidence="2" id="KW-0808">Transferase</keyword>
<feature type="domain" description="Glycosyltransferase 2-like" evidence="1">
    <location>
        <begin position="5"/>
        <end position="105"/>
    </location>
</feature>
<reference evidence="2" key="2">
    <citation type="submission" date="2014-03" db="EMBL/GenBank/DDBJ databases">
        <title>Candidatus Competibacter-lineage genomes retrieved from metagenomes reveal functional metabolic diversity.</title>
        <authorList>
            <person name="McIlroy S.J."/>
            <person name="Albertsen M."/>
            <person name="Andresen E.K."/>
            <person name="Saunders A.M."/>
            <person name="Kristiansen R."/>
            <person name="Stokholm-Bjerregaard M."/>
            <person name="Nielsen K.L."/>
            <person name="Nielsen P.H."/>
        </authorList>
    </citation>
    <scope>NUCLEOTIDE SEQUENCE</scope>
    <source>
        <strain evidence="2">Run_A_D11</strain>
    </source>
</reference>
<reference evidence="2" key="1">
    <citation type="submission" date="2013-07" db="EMBL/GenBank/DDBJ databases">
        <authorList>
            <person name="McIlroy S."/>
        </authorList>
    </citation>
    <scope>NUCLEOTIDE SEQUENCE [LARGE SCALE GENOMIC DNA]</scope>
    <source>
        <strain evidence="2">Run_A_D11</strain>
    </source>
</reference>
<evidence type="ECO:0000313" key="3">
    <source>
        <dbReference type="Proteomes" id="UP000035760"/>
    </source>
</evidence>
<comment type="caution">
    <text evidence="2">The sequence shown here is derived from an EMBL/GenBank/DDBJ whole genome shotgun (WGS) entry which is preliminary data.</text>
</comment>
<sequence>MALVSVIIPAYNAAQYIRDTIDSVLNQSYSNFEIIVVNDGSTDETAQILNEYGDKLRVVHQNNKGSAAACNYGAALAQGEWIAFLDADDIWLPDKLMLQLKHCKDSSISHTDSFCFGESISGEVQRGSITHLVEGQVLKQLLVTNFISKSTVMIQRAIFNQYKGFDETYLSVEDWPFWLRVCANHSLGYLPEPVVRYRVHRQSATMKTRRTLPDHLRIISEAFNNGGVGQSFPELRRQALVSSYQINCHYAAEAGDWTFALYCALRALRFEPTAIRTWKNLAKSTLIPLGIPY</sequence>
<dbReference type="SUPFAM" id="SSF53448">
    <property type="entry name" value="Nucleotide-diphospho-sugar transferases"/>
    <property type="match status" value="1"/>
</dbReference>
<dbReference type="OrthoDB" id="9801954at2"/>
<protein>
    <submittedName>
        <fullName evidence="2">Glycosyl transferase family 2</fullName>
    </submittedName>
</protein>
<dbReference type="Pfam" id="PF00535">
    <property type="entry name" value="Glycos_transf_2"/>
    <property type="match status" value="1"/>
</dbReference>
<organism evidence="2 3">
    <name type="scientific">Candidatus Competibacter denitrificans Run_A_D11</name>
    <dbReference type="NCBI Taxonomy" id="1400863"/>
    <lineage>
        <taxon>Bacteria</taxon>
        <taxon>Pseudomonadati</taxon>
        <taxon>Pseudomonadota</taxon>
        <taxon>Gammaproteobacteria</taxon>
        <taxon>Candidatus Competibacteraceae</taxon>
        <taxon>Candidatus Competibacter</taxon>
    </lineage>
</organism>
<dbReference type="EMBL" id="CBTJ020000012">
    <property type="protein sequence ID" value="CDI01142.1"/>
    <property type="molecule type" value="Genomic_DNA"/>
</dbReference>
<proteinExistence type="predicted"/>
<dbReference type="GO" id="GO:0016758">
    <property type="term" value="F:hexosyltransferase activity"/>
    <property type="evidence" value="ECO:0007669"/>
    <property type="project" value="UniProtKB-ARBA"/>
</dbReference>